<reference evidence="4" key="1">
    <citation type="journal article" date="2019" name="Int. J. Syst. Evol. Microbiol.">
        <title>The Global Catalogue of Microorganisms (GCM) 10K type strain sequencing project: providing services to taxonomists for standard genome sequencing and annotation.</title>
        <authorList>
            <consortium name="The Broad Institute Genomics Platform"/>
            <consortium name="The Broad Institute Genome Sequencing Center for Infectious Disease"/>
            <person name="Wu L."/>
            <person name="Ma J."/>
        </authorList>
    </citation>
    <scope>NUCLEOTIDE SEQUENCE [LARGE SCALE GENOMIC DNA]</scope>
    <source>
        <strain evidence="4">KACC 13778</strain>
    </source>
</reference>
<keyword evidence="4" id="KW-1185">Reference proteome</keyword>
<organism evidence="3 4">
    <name type="scientific">Nocardioides caricicola</name>
    <dbReference type="NCBI Taxonomy" id="634770"/>
    <lineage>
        <taxon>Bacteria</taxon>
        <taxon>Bacillati</taxon>
        <taxon>Actinomycetota</taxon>
        <taxon>Actinomycetes</taxon>
        <taxon>Propionibacteriales</taxon>
        <taxon>Nocardioidaceae</taxon>
        <taxon>Nocardioides</taxon>
    </lineage>
</organism>
<dbReference type="RefSeq" id="WP_345173306.1">
    <property type="nucleotide sequence ID" value="NZ_BAABFQ010000005.1"/>
</dbReference>
<protein>
    <recommendedName>
        <fullName evidence="5">GH16 domain-containing protein</fullName>
    </recommendedName>
</protein>
<evidence type="ECO:0000313" key="4">
    <source>
        <dbReference type="Proteomes" id="UP001595956"/>
    </source>
</evidence>
<evidence type="ECO:0000256" key="2">
    <source>
        <dbReference type="SAM" id="SignalP"/>
    </source>
</evidence>
<keyword evidence="2" id="KW-0732">Signal</keyword>
<evidence type="ECO:0000256" key="1">
    <source>
        <dbReference type="SAM" id="MobiDB-lite"/>
    </source>
</evidence>
<dbReference type="Proteomes" id="UP001595956">
    <property type="component" value="Unassembled WGS sequence"/>
</dbReference>
<comment type="caution">
    <text evidence="3">The sequence shown here is derived from an EMBL/GenBank/DDBJ whole genome shotgun (WGS) entry which is preliminary data.</text>
</comment>
<gene>
    <name evidence="3" type="ORF">ACFPKY_19605</name>
</gene>
<evidence type="ECO:0000313" key="3">
    <source>
        <dbReference type="EMBL" id="MFC5495327.1"/>
    </source>
</evidence>
<sequence>MGTRGTRSRLAVGLTACAALVGTMLATTAPGGAAAEDRRAQRGLGDLLVTPGSSYVAGQQLTFEGDLGVNGVRTIHLEQNMGRIGDTWGVIEGFRAKTKSDGSFRFTYPAPSMIDISMRVAAPGAVTSSWRFEPKAQDLTLATPKLPGLDPNEVLMGVPFTILVDTTPTLVGRPDLPPPPLPGRKLTLQRRVNGDAWETLATSVTGLLGNGTFLQTVTEPGPVTYRVREEDWNLGGDRIGWYPSFPFTIRVVDPLDPDAGRPRIDTAPSHPVGRDGQAPTTRGGQTAAKINKWGVSLWDFAWAYGESLTSKPARGTDRRGWWLDASDGTGRTAKLNGQIVLDSGRNFRGDGDYGTTRATLHGNPATYGRWETAFRIKRFETGADDYHAVLELVPDRASDYRCGTRNITVADIDAGGKTLDIGVRTAQGLQWKATRGIDIGTRSAAIGIELGKRHITWFVDGKTVGVVRSRTAVPRVPMTLRLSLVGKGTQEMNHTQLLSDWERGWSLDRGKQVTKGAPLKKSSYDAGC</sequence>
<evidence type="ECO:0008006" key="5">
    <source>
        <dbReference type="Google" id="ProtNLM"/>
    </source>
</evidence>
<accession>A0ABW0N5U6</accession>
<dbReference type="EMBL" id="JBHSMD010000006">
    <property type="protein sequence ID" value="MFC5495327.1"/>
    <property type="molecule type" value="Genomic_DNA"/>
</dbReference>
<name>A0ABW0N5U6_9ACTN</name>
<feature type="region of interest" description="Disordered" evidence="1">
    <location>
        <begin position="258"/>
        <end position="286"/>
    </location>
</feature>
<feature type="signal peptide" evidence="2">
    <location>
        <begin position="1"/>
        <end position="35"/>
    </location>
</feature>
<feature type="chain" id="PRO_5045220706" description="GH16 domain-containing protein" evidence="2">
    <location>
        <begin position="36"/>
        <end position="528"/>
    </location>
</feature>
<proteinExistence type="predicted"/>